<dbReference type="GO" id="GO:0003677">
    <property type="term" value="F:DNA binding"/>
    <property type="evidence" value="ECO:0007669"/>
    <property type="project" value="InterPro"/>
</dbReference>
<dbReference type="AlphaFoldDB" id="A0A5R9Q3N8"/>
<evidence type="ECO:0000259" key="1">
    <source>
        <dbReference type="PROSITE" id="PS50943"/>
    </source>
</evidence>
<dbReference type="RefSeq" id="WP_138481041.1">
    <property type="nucleotide sequence ID" value="NZ_PPSW01000014.1"/>
</dbReference>
<dbReference type="Pfam" id="PF13783">
    <property type="entry name" value="DUF4177"/>
    <property type="match status" value="1"/>
</dbReference>
<protein>
    <submittedName>
        <fullName evidence="2">DUF4177 domain-containing protein</fullName>
    </submittedName>
</protein>
<sequence>MKVNADLIIELRQKQCWSQDELAIAAGLNLRTIQRIEKEYTASLQSKKAIASALNINFADLEYEETPMKKQYEYKTLEIENNEGFLAGFKKAKLPDLQSILNQEGQDGWLLVQILTPELAQNALVGKTGNLLAIFQREIAH</sequence>
<dbReference type="SMART" id="SM00530">
    <property type="entry name" value="HTH_XRE"/>
    <property type="match status" value="1"/>
</dbReference>
<dbReference type="CDD" id="cd00093">
    <property type="entry name" value="HTH_XRE"/>
    <property type="match status" value="1"/>
</dbReference>
<dbReference type="OrthoDB" id="21915at2"/>
<comment type="caution">
    <text evidence="2">The sequence shown here is derived from an EMBL/GenBank/DDBJ whole genome shotgun (WGS) entry which is preliminary data.</text>
</comment>
<accession>A0A5R9Q3N8</accession>
<dbReference type="InterPro" id="IPR025234">
    <property type="entry name" value="YjzH-like"/>
</dbReference>
<feature type="domain" description="HTH cro/C1-type" evidence="1">
    <location>
        <begin position="8"/>
        <end position="61"/>
    </location>
</feature>
<dbReference type="PROSITE" id="PS50943">
    <property type="entry name" value="HTH_CROC1"/>
    <property type="match status" value="1"/>
</dbReference>
<dbReference type="InterPro" id="IPR010982">
    <property type="entry name" value="Lambda_DNA-bd_dom_sf"/>
</dbReference>
<evidence type="ECO:0000313" key="2">
    <source>
        <dbReference type="EMBL" id="TLX47136.1"/>
    </source>
</evidence>
<dbReference type="EMBL" id="PPSW01000014">
    <property type="protein sequence ID" value="TLX47136.1"/>
    <property type="molecule type" value="Genomic_DNA"/>
</dbReference>
<dbReference type="Pfam" id="PF01381">
    <property type="entry name" value="HTH_3"/>
    <property type="match status" value="1"/>
</dbReference>
<evidence type="ECO:0000313" key="3">
    <source>
        <dbReference type="Proteomes" id="UP000309186"/>
    </source>
</evidence>
<organism evidence="2 3">
    <name type="scientific">Pseudoalteromonas phenolica</name>
    <dbReference type="NCBI Taxonomy" id="161398"/>
    <lineage>
        <taxon>Bacteria</taxon>
        <taxon>Pseudomonadati</taxon>
        <taxon>Pseudomonadota</taxon>
        <taxon>Gammaproteobacteria</taxon>
        <taxon>Alteromonadales</taxon>
        <taxon>Pseudoalteromonadaceae</taxon>
        <taxon>Pseudoalteromonas</taxon>
    </lineage>
</organism>
<dbReference type="InterPro" id="IPR001387">
    <property type="entry name" value="Cro/C1-type_HTH"/>
</dbReference>
<dbReference type="Gene3D" id="1.10.260.40">
    <property type="entry name" value="lambda repressor-like DNA-binding domains"/>
    <property type="match status" value="1"/>
</dbReference>
<name>A0A5R9Q3N8_9GAMM</name>
<dbReference type="SUPFAM" id="SSF47413">
    <property type="entry name" value="lambda repressor-like DNA-binding domains"/>
    <property type="match status" value="1"/>
</dbReference>
<reference evidence="2 3" key="1">
    <citation type="submission" date="2018-01" db="EMBL/GenBank/DDBJ databases">
        <title>Co-occurrence of chitin degradation, pigmentation and bioactivity in marine Pseudoalteromonas.</title>
        <authorList>
            <person name="Paulsen S."/>
            <person name="Gram L."/>
            <person name="Machado H."/>
        </authorList>
    </citation>
    <scope>NUCLEOTIDE SEQUENCE [LARGE SCALE GENOMIC DNA]</scope>
    <source>
        <strain evidence="2 3">S3663</strain>
    </source>
</reference>
<proteinExistence type="predicted"/>
<dbReference type="Proteomes" id="UP000309186">
    <property type="component" value="Unassembled WGS sequence"/>
</dbReference>
<gene>
    <name evidence="2" type="ORF">C1E24_10040</name>
</gene>